<evidence type="ECO:0000313" key="2">
    <source>
        <dbReference type="Proteomes" id="UP001165960"/>
    </source>
</evidence>
<protein>
    <submittedName>
        <fullName evidence="1">Splicing factor 3B subunit 6</fullName>
    </submittedName>
</protein>
<keyword evidence="2" id="KW-1185">Reference proteome</keyword>
<proteinExistence type="predicted"/>
<comment type="caution">
    <text evidence="1">The sequence shown here is derived from an EMBL/GenBank/DDBJ whole genome shotgun (WGS) entry which is preliminary data.</text>
</comment>
<sequence length="57" mass="6751">MVYRQCRNLPFKINSEDIYDLFGKYGAVRQVRLGNTNETRGTGFVVYEDIFRCQIRV</sequence>
<reference evidence="1" key="1">
    <citation type="submission" date="2022-04" db="EMBL/GenBank/DDBJ databases">
        <title>Genome of the entomopathogenic fungus Entomophthora muscae.</title>
        <authorList>
            <person name="Elya C."/>
            <person name="Lovett B.R."/>
            <person name="Lee E."/>
            <person name="Macias A.M."/>
            <person name="Hajek A.E."/>
            <person name="De Bivort B.L."/>
            <person name="Kasson M.T."/>
            <person name="De Fine Licht H.H."/>
            <person name="Stajich J.E."/>
        </authorList>
    </citation>
    <scope>NUCLEOTIDE SEQUENCE</scope>
    <source>
        <strain evidence="1">Berkeley</strain>
    </source>
</reference>
<evidence type="ECO:0000313" key="1">
    <source>
        <dbReference type="EMBL" id="KAJ9051278.1"/>
    </source>
</evidence>
<gene>
    <name evidence="1" type="primary">SF3B6</name>
    <name evidence="1" type="ORF">DSO57_1005867</name>
</gene>
<dbReference type="Proteomes" id="UP001165960">
    <property type="component" value="Unassembled WGS sequence"/>
</dbReference>
<organism evidence="1 2">
    <name type="scientific">Entomophthora muscae</name>
    <dbReference type="NCBI Taxonomy" id="34485"/>
    <lineage>
        <taxon>Eukaryota</taxon>
        <taxon>Fungi</taxon>
        <taxon>Fungi incertae sedis</taxon>
        <taxon>Zoopagomycota</taxon>
        <taxon>Entomophthoromycotina</taxon>
        <taxon>Entomophthoromycetes</taxon>
        <taxon>Entomophthorales</taxon>
        <taxon>Entomophthoraceae</taxon>
        <taxon>Entomophthora</taxon>
    </lineage>
</organism>
<accession>A0ACC2RMV2</accession>
<name>A0ACC2RMV2_9FUNG</name>
<dbReference type="EMBL" id="QTSX02007116">
    <property type="protein sequence ID" value="KAJ9051278.1"/>
    <property type="molecule type" value="Genomic_DNA"/>
</dbReference>